<gene>
    <name evidence="2" type="ORF">A6M23_01960</name>
</gene>
<feature type="compositionally biased region" description="Low complexity" evidence="1">
    <location>
        <begin position="277"/>
        <end position="290"/>
    </location>
</feature>
<accession>A0A1C2IHR6</accession>
<dbReference type="AlphaFoldDB" id="A0A1C2IHR6"/>
<reference evidence="2" key="1">
    <citation type="journal article" date="2016" name="Int. J. Mol. Sci.">
        <title>Comparative genomics of the extreme acidophile Acidithiobacillus thiooxidans reveals intraspecific divergence and niche adaptation.</title>
        <authorList>
            <person name="Zhang X."/>
            <person name="Feng X."/>
            <person name="Tao J."/>
            <person name="Ma L."/>
            <person name="Xiao Y."/>
            <person name="Liang Y."/>
            <person name="Liu X."/>
            <person name="Yin H."/>
        </authorList>
    </citation>
    <scope>NUCLEOTIDE SEQUENCE [LARGE SCALE GENOMIC DNA]</scope>
    <source>
        <strain evidence="2">DXS-W</strain>
    </source>
</reference>
<dbReference type="EMBL" id="LWRY01000012">
    <property type="protein sequence ID" value="OCX75535.1"/>
    <property type="molecule type" value="Genomic_DNA"/>
</dbReference>
<evidence type="ECO:0000313" key="2">
    <source>
        <dbReference type="EMBL" id="OCX75535.1"/>
    </source>
</evidence>
<comment type="caution">
    <text evidence="2">The sequence shown here is derived from an EMBL/GenBank/DDBJ whole genome shotgun (WGS) entry which is preliminary data.</text>
</comment>
<proteinExistence type="predicted"/>
<evidence type="ECO:0000313" key="3">
    <source>
        <dbReference type="Proteomes" id="UP000095008"/>
    </source>
</evidence>
<feature type="region of interest" description="Disordered" evidence="1">
    <location>
        <begin position="227"/>
        <end position="296"/>
    </location>
</feature>
<name>A0A1C2IHR6_ACITH</name>
<dbReference type="RefSeq" id="WP_065974046.1">
    <property type="nucleotide sequence ID" value="NZ_LWRY01000012.1"/>
</dbReference>
<evidence type="ECO:0000256" key="1">
    <source>
        <dbReference type="SAM" id="MobiDB-lite"/>
    </source>
</evidence>
<sequence>MPFSKQGQERFCDLVSNAARQYSSKEHPNRDLPQICAVTTSHLPSCYTWITAPTSITTDLLLDFASDFNNNPQNNFARLSVTDADVTKKIQSQLQENPDHTAWQIIEMGEDAYRKAIKEYLQEYSIYIALHNWFVGYGDPDPSEKHYLLAKEYCRLFSLFLEEIRDDDCAEELVFEDEDNEEAIAYNAKVIEKWESLKAKDKKDYAEWQSRVLLAEIAFHHQTSTAAIMPASHRTPQHRKRTSAGHGAATKAGDDGDGDGDGDGEPPRPRSPHHHSPTLPLHHSLTHSLTIAGGAQ</sequence>
<keyword evidence="3" id="KW-1185">Reference proteome</keyword>
<feature type="compositionally biased region" description="Acidic residues" evidence="1">
    <location>
        <begin position="255"/>
        <end position="264"/>
    </location>
</feature>
<protein>
    <submittedName>
        <fullName evidence="2">Uncharacterized protein</fullName>
    </submittedName>
</protein>
<dbReference type="Proteomes" id="UP000095008">
    <property type="component" value="Unassembled WGS sequence"/>
</dbReference>
<organism evidence="2 3">
    <name type="scientific">Acidithiobacillus thiooxidans</name>
    <name type="common">Thiobacillus thiooxidans</name>
    <dbReference type="NCBI Taxonomy" id="930"/>
    <lineage>
        <taxon>Bacteria</taxon>
        <taxon>Pseudomonadati</taxon>
        <taxon>Pseudomonadota</taxon>
        <taxon>Acidithiobacillia</taxon>
        <taxon>Acidithiobacillales</taxon>
        <taxon>Acidithiobacillaceae</taxon>
        <taxon>Acidithiobacillus</taxon>
    </lineage>
</organism>